<evidence type="ECO:0008006" key="17">
    <source>
        <dbReference type="Google" id="ProtNLM"/>
    </source>
</evidence>
<dbReference type="InterPro" id="IPR002049">
    <property type="entry name" value="LE_dom"/>
</dbReference>
<dbReference type="PROSITE" id="PS50027">
    <property type="entry name" value="EGF_LAM_2"/>
    <property type="match status" value="6"/>
</dbReference>
<dbReference type="PANTHER" id="PTHR10574">
    <property type="entry name" value="NETRIN/LAMININ-RELATED"/>
    <property type="match status" value="1"/>
</dbReference>
<evidence type="ECO:0000256" key="3">
    <source>
        <dbReference type="ARBA" id="ARBA00022729"/>
    </source>
</evidence>
<feature type="disulfide bond" evidence="9">
    <location>
        <begin position="902"/>
        <end position="911"/>
    </location>
</feature>
<protein>
    <recommendedName>
        <fullName evidence="17">Laminin subunit gamma-1</fullName>
    </recommendedName>
</protein>
<accession>A0A9P0G280</accession>
<dbReference type="FunFam" id="2.10.25.10:FF:000105">
    <property type="entry name" value="laminin subunit gamma-1"/>
    <property type="match status" value="2"/>
</dbReference>
<evidence type="ECO:0000259" key="13">
    <source>
        <dbReference type="PROSITE" id="PS51115"/>
    </source>
</evidence>
<dbReference type="FunFam" id="2.10.25.10:FF:000051">
    <property type="entry name" value="Laminin subunit alpha 4"/>
    <property type="match status" value="1"/>
</dbReference>
<feature type="domain" description="Laminin EGF-like" evidence="12">
    <location>
        <begin position="930"/>
        <end position="977"/>
    </location>
</feature>
<feature type="disulfide bond" evidence="9">
    <location>
        <begin position="978"/>
        <end position="990"/>
    </location>
</feature>
<evidence type="ECO:0000256" key="4">
    <source>
        <dbReference type="ARBA" id="ARBA00022737"/>
    </source>
</evidence>
<dbReference type="SMART" id="SM00281">
    <property type="entry name" value="LamB"/>
    <property type="match status" value="1"/>
</dbReference>
<dbReference type="Pfam" id="PF00053">
    <property type="entry name" value="EGF_laminin"/>
    <property type="match status" value="11"/>
</dbReference>
<feature type="domain" description="Laminin N-terminal" evidence="14">
    <location>
        <begin position="37"/>
        <end position="272"/>
    </location>
</feature>
<keyword evidence="16" id="KW-1185">Reference proteome</keyword>
<feature type="disulfide bond" evidence="9">
    <location>
        <begin position="930"/>
        <end position="942"/>
    </location>
</feature>
<feature type="domain" description="Laminin EGF-like" evidence="12">
    <location>
        <begin position="718"/>
        <end position="766"/>
    </location>
</feature>
<dbReference type="Proteomes" id="UP001153636">
    <property type="component" value="Chromosome 1"/>
</dbReference>
<dbReference type="PANTHER" id="PTHR10574:SF435">
    <property type="entry name" value="LAMININ SUBUNIT GAMMA-1"/>
    <property type="match status" value="1"/>
</dbReference>
<feature type="domain" description="Laminin EGF-like" evidence="12">
    <location>
        <begin position="388"/>
        <end position="434"/>
    </location>
</feature>
<evidence type="ECO:0000256" key="6">
    <source>
        <dbReference type="ARBA" id="ARBA00023180"/>
    </source>
</evidence>
<dbReference type="PROSITE" id="PS51117">
    <property type="entry name" value="LAMININ_NTER"/>
    <property type="match status" value="1"/>
</dbReference>
<evidence type="ECO:0000256" key="5">
    <source>
        <dbReference type="ARBA" id="ARBA00023157"/>
    </source>
</evidence>
<evidence type="ECO:0000313" key="15">
    <source>
        <dbReference type="EMBL" id="CAH1099109.1"/>
    </source>
</evidence>
<keyword evidence="7 9" id="KW-0424">Laminin EGF-like domain</keyword>
<feature type="disulfide bond" evidence="9">
    <location>
        <begin position="458"/>
        <end position="467"/>
    </location>
</feature>
<keyword evidence="10" id="KW-0175">Coiled coil</keyword>
<dbReference type="PROSITE" id="PS51115">
    <property type="entry name" value="LAMININ_IVA"/>
    <property type="match status" value="1"/>
</dbReference>
<gene>
    <name evidence="15" type="ORF">PSYICH_LOCUS1094</name>
</gene>
<sequence length="1610" mass="179493">MWILRTIWFLVLVCWGLGQQTPAIGHGGAPCYDAFNRPQRCIPEFENAAFNVLMEATNTCGQNGDNEYCVQTGVNGIRKSCEICHPGEHDAIYLTDFIHQDNPTWWQSETMYEGIQWPNQVNLTLNFDKAFDITYVRLLFSSPRPESFYISKKLTKDSPWIPFQYYSATCRDTYGLPDMTHTTRGEETRALCTSEYSDISPLQGGNVAFGTLEGRPSAYNFDTSPELQEWVTATEIMITLDRLNTFGDEVFGDYQVLKSYFYAVMDVAVGARCKCNGHASECITSTGLDRSRRRVCKCEHNTAGPDCNECLPFYNDAPWGRASAQNSHECKQCNCNGYSNRCFFDQKLYEQTGHGGHCLDCAANRDGPNCERCRENFYMREDGYCIQCQCNPTGSRSLQCNVEGKCQCKPGVTGEKCDRCEQNFYDFSSFGCKSCGCYQPGSTNNEKRCDPYKGICECKENVEGKQCSECKPGFFNLDEENYFGCTPCFCYGHSAQCSSATKFSRYVLDSSFFKGVERWSAEDEYQRRVEVKYEPISQSIGVQSSGDEAVYFVAPSRFLGDQRVSYNQLLEFTLRIGDNRPIPTATDIILEGGGASVTNTIFAQKNRIPSMQSQVYKFRLHEHPDYGWQPRLNEKQFISILTNLSAIKIKGTYAPEGIGFLDEVKLESASRGVAGKPALWVESCACPAGYVGQFCESCAPGFRHSPALGGPFMPCVPCDCNNHAEICDSETGRCICADNTAGENCDLCARGYYGNALGGTPDDCKPCGCPEGGACIQIDDDMTMCTECPTGYTGHKCDVCSDGYFGDPYGRNGDRIPCRECECNKNIDTNAIGNCNTTTGECLRCIYNTGGDLCQKCLPGFYGNAVVLPKGDCKACTCYSVGTEAEKMGAPDCDQTTGKCNCKPHVVGTNCDRCEDGYYNIMSGEGCHACNCDSTGSFNQTCDLLTGQCYCRPGVTGLRCDHCEARKYGFSEDGCKDCDCDGIGSKDLQCDPSGQCPCLDNVEGRRCDRCKENKFDRKRGCVDCPDCYNLVQEAYRTHNNKLERLNDILDEIERRPTVIADDEFPKELDKLKQNISNFYDNVKNATGDHSVIHQVGDIREREKDISRTLSQIDENIFLIKERSHITEMNIDHIETNLDEAELRLADSKGTFETQAKEALDHAIESSKKAGQQSEKMTKIAQDARELADELDNKAGIIADKAIDAKNKSIQAYNIAKNATSNQSDIGDKARALKHEIVDIENKLNRTIEWTKEVANKSATAKSDATTLLNEVKNLEVPQIDIPQLKMRSDKLRSDAFKLGNETENLFKGSADLRKKVDEKNADGRALLEGAYDQQNEIDELLNDIHATKERTDNSIDRWKKILNDTESIYNDLKDFDTETMKSKKEAYEALQTIKDIEAIIKDTISKTVEAQQSLKDATDNANSALEKALQADTLATNASTVAEKIKEEAGTLMRNTTRLSEDAELIIEKVAEVDQQLDGYITDTRTNGSVIEEAKNKVGNAGKETGETAKKVKDLLEDVEDIITELQNSPNIDDSEIQRLEEAIRDTEQQIQESQLDEKLSNLQKDHAAQANLVDQYKIDITKLQSDVDNIEAIVNALPEGCFRRLELEP</sequence>
<keyword evidence="5 9" id="KW-1015">Disulfide bond</keyword>
<evidence type="ECO:0000256" key="1">
    <source>
        <dbReference type="ARBA" id="ARBA00004613"/>
    </source>
</evidence>
<evidence type="ECO:0000256" key="9">
    <source>
        <dbReference type="PROSITE-ProRule" id="PRU00460"/>
    </source>
</evidence>
<dbReference type="FunFam" id="2.60.120.260:FF:000018">
    <property type="entry name" value="Laminin subunit gamma 1"/>
    <property type="match status" value="1"/>
</dbReference>
<dbReference type="FunFam" id="2.10.25.10:FF:000242">
    <property type="entry name" value="Laminin subunit alpha 1"/>
    <property type="match status" value="1"/>
</dbReference>
<dbReference type="Gene3D" id="2.60.120.260">
    <property type="entry name" value="Galactose-binding domain-like"/>
    <property type="match status" value="1"/>
</dbReference>
<feature type="signal peptide" evidence="11">
    <location>
        <begin position="1"/>
        <end position="18"/>
    </location>
</feature>
<keyword evidence="3 11" id="KW-0732">Signal</keyword>
<feature type="disulfide bond" evidence="9">
    <location>
        <begin position="408"/>
        <end position="417"/>
    </location>
</feature>
<feature type="coiled-coil region" evidence="10">
    <location>
        <begin position="1509"/>
        <end position="1594"/>
    </location>
</feature>
<dbReference type="EMBL" id="OV651813">
    <property type="protein sequence ID" value="CAH1099109.1"/>
    <property type="molecule type" value="Genomic_DNA"/>
</dbReference>
<dbReference type="FunFam" id="2.10.25.10:FF:000067">
    <property type="entry name" value="Laminin subunit gamma 1"/>
    <property type="match status" value="1"/>
</dbReference>
<dbReference type="CDD" id="cd00055">
    <property type="entry name" value="EGF_Lam"/>
    <property type="match status" value="9"/>
</dbReference>
<feature type="domain" description="Laminin EGF-like" evidence="12">
    <location>
        <begin position="978"/>
        <end position="1023"/>
    </location>
</feature>
<organism evidence="15 16">
    <name type="scientific">Psylliodes chrysocephalus</name>
    <dbReference type="NCBI Taxonomy" id="3402493"/>
    <lineage>
        <taxon>Eukaryota</taxon>
        <taxon>Metazoa</taxon>
        <taxon>Ecdysozoa</taxon>
        <taxon>Arthropoda</taxon>
        <taxon>Hexapoda</taxon>
        <taxon>Insecta</taxon>
        <taxon>Pterygota</taxon>
        <taxon>Neoptera</taxon>
        <taxon>Endopterygota</taxon>
        <taxon>Coleoptera</taxon>
        <taxon>Polyphaga</taxon>
        <taxon>Cucujiformia</taxon>
        <taxon>Chrysomeloidea</taxon>
        <taxon>Chrysomelidae</taxon>
        <taxon>Galerucinae</taxon>
        <taxon>Alticini</taxon>
        <taxon>Psylliodes</taxon>
    </lineage>
</organism>
<dbReference type="SMART" id="SM00136">
    <property type="entry name" value="LamNT"/>
    <property type="match status" value="1"/>
</dbReference>
<reference evidence="15" key="1">
    <citation type="submission" date="2022-01" db="EMBL/GenBank/DDBJ databases">
        <authorList>
            <person name="King R."/>
        </authorList>
    </citation>
    <scope>NUCLEOTIDE SEQUENCE</scope>
</reference>
<dbReference type="InterPro" id="IPR000034">
    <property type="entry name" value="Laminin_IV"/>
</dbReference>
<dbReference type="FunFam" id="2.10.25.10:FF:000090">
    <property type="entry name" value="laminin subunit alpha"/>
    <property type="match status" value="1"/>
</dbReference>
<keyword evidence="6" id="KW-0325">Glycoprotein</keyword>
<comment type="caution">
    <text evidence="9">Lacks conserved residue(s) required for the propagation of feature annotation.</text>
</comment>
<name>A0A9P0G280_9CUCU</name>
<proteinExistence type="predicted"/>
<keyword evidence="4" id="KW-0677">Repeat</keyword>
<dbReference type="SUPFAM" id="SSF57196">
    <property type="entry name" value="EGF/Laminin"/>
    <property type="match status" value="8"/>
</dbReference>
<dbReference type="OrthoDB" id="430826at2759"/>
<evidence type="ECO:0000313" key="16">
    <source>
        <dbReference type="Proteomes" id="UP001153636"/>
    </source>
</evidence>
<dbReference type="PRINTS" id="PR00011">
    <property type="entry name" value="EGFLAMININ"/>
</dbReference>
<feature type="disulfide bond" evidence="9">
    <location>
        <begin position="388"/>
        <end position="400"/>
    </location>
</feature>
<feature type="coiled-coil region" evidence="10">
    <location>
        <begin position="1035"/>
        <end position="1088"/>
    </location>
</feature>
<feature type="disulfide bond" evidence="9">
    <location>
        <begin position="736"/>
        <end position="745"/>
    </location>
</feature>
<dbReference type="FunFam" id="2.10.25.10:FF:000166">
    <property type="entry name" value="laminin subunit gamma-1"/>
    <property type="match status" value="1"/>
</dbReference>
<feature type="disulfide bond" evidence="9">
    <location>
        <begin position="932"/>
        <end position="949"/>
    </location>
</feature>
<dbReference type="Pfam" id="PF00052">
    <property type="entry name" value="Laminin_B"/>
    <property type="match status" value="1"/>
</dbReference>
<evidence type="ECO:0000256" key="11">
    <source>
        <dbReference type="SAM" id="SignalP"/>
    </source>
</evidence>
<evidence type="ECO:0000256" key="7">
    <source>
        <dbReference type="ARBA" id="ARBA00023292"/>
    </source>
</evidence>
<dbReference type="GO" id="GO:0009888">
    <property type="term" value="P:tissue development"/>
    <property type="evidence" value="ECO:0007669"/>
    <property type="project" value="TreeGrafter"/>
</dbReference>
<dbReference type="InterPro" id="IPR000742">
    <property type="entry name" value="EGF"/>
</dbReference>
<evidence type="ECO:0000256" key="2">
    <source>
        <dbReference type="ARBA" id="ARBA00022525"/>
    </source>
</evidence>
<dbReference type="FunFam" id="2.10.25.10:FF:000758">
    <property type="entry name" value="Laminin subunit gamma 1"/>
    <property type="match status" value="1"/>
</dbReference>
<dbReference type="PROSITE" id="PS01248">
    <property type="entry name" value="EGF_LAM_1"/>
    <property type="match status" value="5"/>
</dbReference>
<dbReference type="Pfam" id="PF00055">
    <property type="entry name" value="Laminin_N"/>
    <property type="match status" value="1"/>
</dbReference>
<dbReference type="GO" id="GO:0005576">
    <property type="term" value="C:extracellular region"/>
    <property type="evidence" value="ECO:0007669"/>
    <property type="project" value="UniProtKB-SubCell"/>
</dbReference>
<evidence type="ECO:0000259" key="14">
    <source>
        <dbReference type="PROSITE" id="PS51117"/>
    </source>
</evidence>
<dbReference type="GO" id="GO:0007411">
    <property type="term" value="P:axon guidance"/>
    <property type="evidence" value="ECO:0007669"/>
    <property type="project" value="TreeGrafter"/>
</dbReference>
<feature type="domain" description="Laminin EGF-like" evidence="12">
    <location>
        <begin position="435"/>
        <end position="487"/>
    </location>
</feature>
<dbReference type="SMART" id="SM00181">
    <property type="entry name" value="EGF"/>
    <property type="match status" value="4"/>
</dbReference>
<dbReference type="SMART" id="SM00180">
    <property type="entry name" value="EGF_Lam"/>
    <property type="match status" value="11"/>
</dbReference>
<evidence type="ECO:0000256" key="10">
    <source>
        <dbReference type="SAM" id="Coils"/>
    </source>
</evidence>
<dbReference type="GO" id="GO:0009887">
    <property type="term" value="P:animal organ morphogenesis"/>
    <property type="evidence" value="ECO:0007669"/>
    <property type="project" value="TreeGrafter"/>
</dbReference>
<feature type="domain" description="Laminin EGF-like" evidence="12">
    <location>
        <begin position="876"/>
        <end position="929"/>
    </location>
</feature>
<dbReference type="Gene3D" id="2.10.25.10">
    <property type="entry name" value="Laminin"/>
    <property type="match status" value="10"/>
</dbReference>
<dbReference type="InterPro" id="IPR050440">
    <property type="entry name" value="Laminin/Netrin_ECM"/>
</dbReference>
<evidence type="ECO:0000259" key="12">
    <source>
        <dbReference type="PROSITE" id="PS50027"/>
    </source>
</evidence>
<keyword evidence="2" id="KW-0964">Secreted</keyword>
<feature type="coiled-coil region" evidence="10">
    <location>
        <begin position="1130"/>
        <end position="1193"/>
    </location>
</feature>
<feature type="domain" description="Laminin IV type A" evidence="13">
    <location>
        <begin position="514"/>
        <end position="683"/>
    </location>
</feature>
<feature type="disulfide bond" evidence="9">
    <location>
        <begin position="951"/>
        <end position="960"/>
    </location>
</feature>
<feature type="chain" id="PRO_5040350882" description="Laminin subunit gamma-1" evidence="11">
    <location>
        <begin position="19"/>
        <end position="1610"/>
    </location>
</feature>
<comment type="subunit">
    <text evidence="8">Laminin is a complex glycoprotein, consisting of three different polypeptide chains (alpha, beta, gamma), which are bound to each other by disulfide bonds into a cross-shaped molecule comprising one long and three short arms with globules at each end.</text>
</comment>
<dbReference type="GO" id="GO:0005604">
    <property type="term" value="C:basement membrane"/>
    <property type="evidence" value="ECO:0007669"/>
    <property type="project" value="TreeGrafter"/>
</dbReference>
<comment type="subcellular location">
    <subcellularLocation>
        <location evidence="1">Secreted</location>
    </subcellularLocation>
</comment>
<evidence type="ECO:0000256" key="8">
    <source>
        <dbReference type="ARBA" id="ARBA00065619"/>
    </source>
</evidence>
<dbReference type="InterPro" id="IPR008211">
    <property type="entry name" value="Laminin_N"/>
</dbReference>
<feature type="disulfide bond" evidence="9">
    <location>
        <begin position="998"/>
        <end position="1007"/>
    </location>
</feature>